<evidence type="ECO:0000313" key="4">
    <source>
        <dbReference type="Proteomes" id="UP000754563"/>
    </source>
</evidence>
<dbReference type="InterPro" id="IPR010119">
    <property type="entry name" value="Gluconeogen_factor"/>
</dbReference>
<dbReference type="InterPro" id="IPR038136">
    <property type="entry name" value="CofD-like_dom_sf"/>
</dbReference>
<comment type="subcellular location">
    <subcellularLocation>
        <location evidence="2">Cytoplasm</location>
    </subcellularLocation>
</comment>
<dbReference type="AlphaFoldDB" id="A0A955L8R4"/>
<organism evidence="3 4">
    <name type="scientific">Candidatus Dojkabacteria bacterium</name>
    <dbReference type="NCBI Taxonomy" id="2099670"/>
    <lineage>
        <taxon>Bacteria</taxon>
        <taxon>Candidatus Dojkabacteria</taxon>
    </lineage>
</organism>
<evidence type="ECO:0000256" key="1">
    <source>
        <dbReference type="ARBA" id="ARBA00022490"/>
    </source>
</evidence>
<dbReference type="GO" id="GO:0005737">
    <property type="term" value="C:cytoplasm"/>
    <property type="evidence" value="ECO:0007669"/>
    <property type="project" value="UniProtKB-SubCell"/>
</dbReference>
<proteinExistence type="inferred from homology"/>
<dbReference type="Pfam" id="PF01933">
    <property type="entry name" value="CofD"/>
    <property type="match status" value="1"/>
</dbReference>
<dbReference type="HAMAP" id="MF_00973">
    <property type="entry name" value="Gluconeogen_factor"/>
    <property type="match status" value="1"/>
</dbReference>
<dbReference type="NCBIfam" id="TIGR01826">
    <property type="entry name" value="CofD_related"/>
    <property type="match status" value="1"/>
</dbReference>
<sequence length="335" mass="37224">MIEEKRKNIVVIGGGTGTVSILNGVKSNPDLHISVIVSMMDDGGSNHVVRDEFGLLPLSDLRKSIIGLARAGNGTFRDLFTYRFNKGEGLSGHTLGNLIMMALSDISGSEVAAIKEAGKIFGVLGDVIPVTLDHVRLVAHYSNGEKVTGEHYIDEPENLSDSTKIDELTLEPNAQAYPEALEAIRNADFIIAGPGDLYTSTLANIVVDGVSEAIRDSNAKYIFVNNLMTKHGQTHWMKAADLVDEITRYSERTPDIVLQNNREIPEHILRKYAENKEFKIEDNLDEYEHVYEVIRTDLIGEDEITRTSGDTLKRSLIRHDSKKLAEVLYEIFSRI</sequence>
<comment type="function">
    <text evidence="2">Required for morphogenesis under gluconeogenic growth conditions.</text>
</comment>
<comment type="caution">
    <text evidence="3">The sequence shown here is derived from an EMBL/GenBank/DDBJ whole genome shotgun (WGS) entry which is preliminary data.</text>
</comment>
<name>A0A955L8R4_9BACT</name>
<comment type="similarity">
    <text evidence="2">Belongs to the gluconeogenesis factor family.</text>
</comment>
<dbReference type="GO" id="GO:0043743">
    <property type="term" value="F:LPPG:FO 2-phospho-L-lactate transferase activity"/>
    <property type="evidence" value="ECO:0007669"/>
    <property type="project" value="InterPro"/>
</dbReference>
<dbReference type="EMBL" id="JAGQLH010000084">
    <property type="protein sequence ID" value="MCA9386135.1"/>
    <property type="molecule type" value="Genomic_DNA"/>
</dbReference>
<evidence type="ECO:0000256" key="2">
    <source>
        <dbReference type="HAMAP-Rule" id="MF_00973"/>
    </source>
</evidence>
<dbReference type="Proteomes" id="UP000754563">
    <property type="component" value="Unassembled WGS sequence"/>
</dbReference>
<dbReference type="InterPro" id="IPR002882">
    <property type="entry name" value="CofD"/>
</dbReference>
<evidence type="ECO:0000313" key="3">
    <source>
        <dbReference type="EMBL" id="MCA9386135.1"/>
    </source>
</evidence>
<protein>
    <recommendedName>
        <fullName evidence="2">Putative gluconeogenesis factor</fullName>
    </recommendedName>
</protein>
<gene>
    <name evidence="3" type="ORF">KC717_05805</name>
</gene>
<dbReference type="SUPFAM" id="SSF142338">
    <property type="entry name" value="CofD-like"/>
    <property type="match status" value="1"/>
</dbReference>
<dbReference type="PANTHER" id="PTHR30135:SF3">
    <property type="entry name" value="GLUCONEOGENESIS FACTOR-RELATED"/>
    <property type="match status" value="1"/>
</dbReference>
<dbReference type="CDD" id="cd07187">
    <property type="entry name" value="YvcK_like"/>
    <property type="match status" value="1"/>
</dbReference>
<dbReference type="Gene3D" id="3.40.50.10680">
    <property type="entry name" value="CofD-like domains"/>
    <property type="match status" value="1"/>
</dbReference>
<keyword evidence="1 2" id="KW-0963">Cytoplasm</keyword>
<reference evidence="3" key="2">
    <citation type="journal article" date="2021" name="Microbiome">
        <title>Successional dynamics and alternative stable states in a saline activated sludge microbial community over 9 years.</title>
        <authorList>
            <person name="Wang Y."/>
            <person name="Ye J."/>
            <person name="Ju F."/>
            <person name="Liu L."/>
            <person name="Boyd J.A."/>
            <person name="Deng Y."/>
            <person name="Parks D.H."/>
            <person name="Jiang X."/>
            <person name="Yin X."/>
            <person name="Woodcroft B.J."/>
            <person name="Tyson G.W."/>
            <person name="Hugenholtz P."/>
            <person name="Polz M.F."/>
            <person name="Zhang T."/>
        </authorList>
    </citation>
    <scope>NUCLEOTIDE SEQUENCE</scope>
    <source>
        <strain evidence="3">HKST-UBA11</strain>
    </source>
</reference>
<dbReference type="PANTHER" id="PTHR30135">
    <property type="entry name" value="UNCHARACTERIZED PROTEIN YVCK-RELATED"/>
    <property type="match status" value="1"/>
</dbReference>
<dbReference type="GO" id="GO:0008360">
    <property type="term" value="P:regulation of cell shape"/>
    <property type="evidence" value="ECO:0007669"/>
    <property type="project" value="UniProtKB-UniRule"/>
</dbReference>
<reference evidence="3" key="1">
    <citation type="submission" date="2020-04" db="EMBL/GenBank/DDBJ databases">
        <authorList>
            <person name="Zhang T."/>
        </authorList>
    </citation>
    <scope>NUCLEOTIDE SEQUENCE</scope>
    <source>
        <strain evidence="3">HKST-UBA11</strain>
    </source>
</reference>
<accession>A0A955L8R4</accession>